<feature type="region of interest" description="Disordered" evidence="2">
    <location>
        <begin position="335"/>
        <end position="360"/>
    </location>
</feature>
<dbReference type="AlphaFoldDB" id="A0AA40DA64"/>
<dbReference type="Gene3D" id="1.25.40.20">
    <property type="entry name" value="Ankyrin repeat-containing domain"/>
    <property type="match status" value="1"/>
</dbReference>
<protein>
    <recommendedName>
        <fullName evidence="5">Ankyrin</fullName>
    </recommendedName>
</protein>
<dbReference type="InterPro" id="IPR002110">
    <property type="entry name" value="Ankyrin_rpt"/>
</dbReference>
<evidence type="ECO:0000313" key="3">
    <source>
        <dbReference type="EMBL" id="KAK0665969.1"/>
    </source>
</evidence>
<feature type="compositionally biased region" description="Basic and acidic residues" evidence="2">
    <location>
        <begin position="335"/>
        <end position="346"/>
    </location>
</feature>
<evidence type="ECO:0000313" key="4">
    <source>
        <dbReference type="Proteomes" id="UP001174997"/>
    </source>
</evidence>
<evidence type="ECO:0008006" key="5">
    <source>
        <dbReference type="Google" id="ProtNLM"/>
    </source>
</evidence>
<feature type="repeat" description="ANK" evidence="1">
    <location>
        <begin position="191"/>
        <end position="217"/>
    </location>
</feature>
<dbReference type="SUPFAM" id="SSF48403">
    <property type="entry name" value="Ankyrin repeat"/>
    <property type="match status" value="1"/>
</dbReference>
<feature type="compositionally biased region" description="Pro residues" evidence="2">
    <location>
        <begin position="19"/>
        <end position="46"/>
    </location>
</feature>
<dbReference type="Proteomes" id="UP001174997">
    <property type="component" value="Unassembled WGS sequence"/>
</dbReference>
<dbReference type="EMBL" id="JAULSY010000098">
    <property type="protein sequence ID" value="KAK0665969.1"/>
    <property type="molecule type" value="Genomic_DNA"/>
</dbReference>
<accession>A0AA40DA64</accession>
<proteinExistence type="predicted"/>
<comment type="caution">
    <text evidence="3">The sequence shown here is derived from an EMBL/GenBank/DDBJ whole genome shotgun (WGS) entry which is preliminary data.</text>
</comment>
<dbReference type="Pfam" id="PF12796">
    <property type="entry name" value="Ank_2"/>
    <property type="match status" value="1"/>
</dbReference>
<feature type="region of interest" description="Disordered" evidence="2">
    <location>
        <begin position="1"/>
        <end position="50"/>
    </location>
</feature>
<sequence>MDYFDPPPPYSPPSLLLLQPPPPPLLSLSSQPPPTYHPPTKPPQPPTKILSPESELLLLKTILTTHPWPPSHGPPPTSLTTALSKASLWGNHPLVHSLLATHACQIRDPLHSTALHAALKGPSPELALAIFKHFGQQEWILRLTTDNNNKGDGPKMNALHLAARNGVSAAVITSLFGGLTGTGFVDERDGRGRTALHLAGRYTHREAVRGLLLLGADPRRVLEGGLWEGCEKNKRMGVLGSWGLIYQVLREEVGRLGGVLVVEEVFLGRRDDKTGSVGKGVTEEKEENEGEGDGRELKHGRYAGPSMSSTAMPLMLFSDEYQAWKEGCDALLEESRAQKERDRRNESWMLDVMGPPPKKMGWEARLIESRRNKD</sequence>
<keyword evidence="1" id="KW-0040">ANK repeat</keyword>
<feature type="region of interest" description="Disordered" evidence="2">
    <location>
        <begin position="273"/>
        <end position="302"/>
    </location>
</feature>
<dbReference type="InterPro" id="IPR036770">
    <property type="entry name" value="Ankyrin_rpt-contain_sf"/>
</dbReference>
<keyword evidence="4" id="KW-1185">Reference proteome</keyword>
<dbReference type="PROSITE" id="PS50088">
    <property type="entry name" value="ANK_REPEAT"/>
    <property type="match status" value="1"/>
</dbReference>
<evidence type="ECO:0000256" key="1">
    <source>
        <dbReference type="PROSITE-ProRule" id="PRU00023"/>
    </source>
</evidence>
<organism evidence="3 4">
    <name type="scientific">Cercophora samala</name>
    <dbReference type="NCBI Taxonomy" id="330535"/>
    <lineage>
        <taxon>Eukaryota</taxon>
        <taxon>Fungi</taxon>
        <taxon>Dikarya</taxon>
        <taxon>Ascomycota</taxon>
        <taxon>Pezizomycotina</taxon>
        <taxon>Sordariomycetes</taxon>
        <taxon>Sordariomycetidae</taxon>
        <taxon>Sordariales</taxon>
        <taxon>Lasiosphaeriaceae</taxon>
        <taxon>Cercophora</taxon>
    </lineage>
</organism>
<dbReference type="PROSITE" id="PS50297">
    <property type="entry name" value="ANK_REP_REGION"/>
    <property type="match status" value="1"/>
</dbReference>
<reference evidence="3" key="1">
    <citation type="submission" date="2023-06" db="EMBL/GenBank/DDBJ databases">
        <title>Genome-scale phylogeny and comparative genomics of the fungal order Sordariales.</title>
        <authorList>
            <consortium name="Lawrence Berkeley National Laboratory"/>
            <person name="Hensen N."/>
            <person name="Bonometti L."/>
            <person name="Westerberg I."/>
            <person name="Brannstrom I.O."/>
            <person name="Guillou S."/>
            <person name="Cros-Aarteil S."/>
            <person name="Calhoun S."/>
            <person name="Haridas S."/>
            <person name="Kuo A."/>
            <person name="Mondo S."/>
            <person name="Pangilinan J."/>
            <person name="Riley R."/>
            <person name="Labutti K."/>
            <person name="Andreopoulos B."/>
            <person name="Lipzen A."/>
            <person name="Chen C."/>
            <person name="Yanf M."/>
            <person name="Daum C."/>
            <person name="Ng V."/>
            <person name="Clum A."/>
            <person name="Steindorff A."/>
            <person name="Ohm R."/>
            <person name="Martin F."/>
            <person name="Silar P."/>
            <person name="Natvig D."/>
            <person name="Lalanne C."/>
            <person name="Gautier V."/>
            <person name="Ament-Velasquez S.L."/>
            <person name="Kruys A."/>
            <person name="Hutchinson M.I."/>
            <person name="Powell A.J."/>
            <person name="Barry K."/>
            <person name="Miller A.N."/>
            <person name="Grigoriev I.V."/>
            <person name="Debuchy R."/>
            <person name="Gladieux P."/>
            <person name="Thoren M.H."/>
            <person name="Johannesson H."/>
        </authorList>
    </citation>
    <scope>NUCLEOTIDE SEQUENCE</scope>
    <source>
        <strain evidence="3">CBS 307.81</strain>
    </source>
</reference>
<name>A0AA40DA64_9PEZI</name>
<evidence type="ECO:0000256" key="2">
    <source>
        <dbReference type="SAM" id="MobiDB-lite"/>
    </source>
</evidence>
<gene>
    <name evidence="3" type="ORF">QBC41DRAFT_349208</name>
</gene>
<feature type="compositionally biased region" description="Pro residues" evidence="2">
    <location>
        <begin position="1"/>
        <end position="12"/>
    </location>
</feature>